<dbReference type="PROSITE" id="PS51918">
    <property type="entry name" value="RADICAL_SAM"/>
    <property type="match status" value="1"/>
</dbReference>
<keyword evidence="2" id="KW-0949">S-adenosyl-L-methionine</keyword>
<dbReference type="GO" id="GO:0046872">
    <property type="term" value="F:metal ion binding"/>
    <property type="evidence" value="ECO:0007669"/>
    <property type="project" value="UniProtKB-KW"/>
</dbReference>
<evidence type="ECO:0000256" key="2">
    <source>
        <dbReference type="ARBA" id="ARBA00022691"/>
    </source>
</evidence>
<feature type="domain" description="Radical SAM core" evidence="6">
    <location>
        <begin position="14"/>
        <end position="231"/>
    </location>
</feature>
<dbReference type="GO" id="GO:0016491">
    <property type="term" value="F:oxidoreductase activity"/>
    <property type="evidence" value="ECO:0007669"/>
    <property type="project" value="UniProtKB-KW"/>
</dbReference>
<name>C0QTS4_PERMH</name>
<keyword evidence="3" id="KW-0479">Metal-binding</keyword>
<dbReference type="InterPro" id="IPR007197">
    <property type="entry name" value="rSAM"/>
</dbReference>
<dbReference type="Pfam" id="PF04055">
    <property type="entry name" value="Radical_SAM"/>
    <property type="match status" value="1"/>
</dbReference>
<dbReference type="AlphaFoldDB" id="C0QTS4"/>
<dbReference type="STRING" id="123214.PERMA_0296"/>
<dbReference type="InterPro" id="IPR058240">
    <property type="entry name" value="rSAM_sf"/>
</dbReference>
<evidence type="ECO:0000256" key="1">
    <source>
        <dbReference type="ARBA" id="ARBA00001966"/>
    </source>
</evidence>
<keyword evidence="8" id="KW-1185">Reference proteome</keyword>
<evidence type="ECO:0000256" key="4">
    <source>
        <dbReference type="ARBA" id="ARBA00023004"/>
    </source>
</evidence>
<dbReference type="PaxDb" id="123214-PERMA_0296"/>
<organism evidence="7 8">
    <name type="scientific">Persephonella marina (strain DSM 14350 / EX-H1)</name>
    <dbReference type="NCBI Taxonomy" id="123214"/>
    <lineage>
        <taxon>Bacteria</taxon>
        <taxon>Pseudomonadati</taxon>
        <taxon>Aquificota</taxon>
        <taxon>Aquificia</taxon>
        <taxon>Aquificales</taxon>
        <taxon>Hydrogenothermaceae</taxon>
        <taxon>Persephonella</taxon>
    </lineage>
</organism>
<keyword evidence="5" id="KW-0411">Iron-sulfur</keyword>
<dbReference type="KEGG" id="pmx:PERMA_0296"/>
<evidence type="ECO:0000313" key="7">
    <source>
        <dbReference type="EMBL" id="ACO04497.1"/>
    </source>
</evidence>
<proteinExistence type="predicted"/>
<reference evidence="7 8" key="1">
    <citation type="journal article" date="2009" name="J. Bacteriol.">
        <title>Complete and draft genome sequences of six members of the Aquificales.</title>
        <authorList>
            <person name="Reysenbach A.L."/>
            <person name="Hamamura N."/>
            <person name="Podar M."/>
            <person name="Griffiths E."/>
            <person name="Ferreira S."/>
            <person name="Hochstein R."/>
            <person name="Heidelberg J."/>
            <person name="Johnson J."/>
            <person name="Mead D."/>
            <person name="Pohorille A."/>
            <person name="Sarmiento M."/>
            <person name="Schweighofer K."/>
            <person name="Seshadri R."/>
            <person name="Voytek M.A."/>
        </authorList>
    </citation>
    <scope>NUCLEOTIDE SEQUENCE [LARGE SCALE GENOMIC DNA]</scope>
    <source>
        <strain evidence="8">DSM 14350 / EX-H1</strain>
    </source>
</reference>
<dbReference type="PANTHER" id="PTHR11228">
    <property type="entry name" value="RADICAL SAM DOMAIN PROTEIN"/>
    <property type="match status" value="1"/>
</dbReference>
<sequence length="231" mass="26709">MIKIGGIHKFSLIDFPSRISAVIFVQGCNLRCPYCHNRHLVLPEYFGYTIGIDEVFRFLESRKKMIEGIVISGGEPTIYEGIKDFIKKIKEFGYLVKLDTNGTNPEVLKELIEEKLVDYVAMDIKASAGKYEYISGSSISMDKIKKSIEILLQSDIEYEFRTTLIKDLLTYNDIIKIGQMIKGAKRYALQNFVSSENLINKEIKNKTGFSREEREKLKKRLKNYVKEIILR</sequence>
<dbReference type="SFLD" id="SFLDG01067">
    <property type="entry name" value="SPASM/twitch_domain_containing"/>
    <property type="match status" value="1"/>
</dbReference>
<dbReference type="CDD" id="cd01335">
    <property type="entry name" value="Radical_SAM"/>
    <property type="match status" value="1"/>
</dbReference>
<dbReference type="EC" id="1.97.-.-" evidence="7"/>
<dbReference type="HOGENOM" id="CLU_078147_2_1_0"/>
<dbReference type="InterPro" id="IPR050377">
    <property type="entry name" value="Radical_SAM_PqqE_MftC-like"/>
</dbReference>
<keyword evidence="4" id="KW-0408">Iron</keyword>
<dbReference type="eggNOG" id="COG1180">
    <property type="taxonomic scope" value="Bacteria"/>
</dbReference>
<dbReference type="GO" id="GO:0051536">
    <property type="term" value="F:iron-sulfur cluster binding"/>
    <property type="evidence" value="ECO:0007669"/>
    <property type="project" value="UniProtKB-KW"/>
</dbReference>
<protein>
    <submittedName>
        <fullName evidence="7">Anaerobic ribonucleoside-triphosphate reductase activating protein</fullName>
        <ecNumber evidence="7">1.97.-.-</ecNumber>
    </submittedName>
</protein>
<dbReference type="SFLD" id="SFLDS00029">
    <property type="entry name" value="Radical_SAM"/>
    <property type="match status" value="1"/>
</dbReference>
<dbReference type="OrthoDB" id="9782387at2"/>
<accession>C0QTS4</accession>
<dbReference type="PANTHER" id="PTHR11228:SF27">
    <property type="entry name" value="GLYCYL-RADICAL ENZYME ACTIVATING ENZYME MJ1227-RELATED"/>
    <property type="match status" value="1"/>
</dbReference>
<evidence type="ECO:0000256" key="3">
    <source>
        <dbReference type="ARBA" id="ARBA00022723"/>
    </source>
</evidence>
<dbReference type="Proteomes" id="UP000001366">
    <property type="component" value="Chromosome"/>
</dbReference>
<dbReference type="InterPro" id="IPR013785">
    <property type="entry name" value="Aldolase_TIM"/>
</dbReference>
<evidence type="ECO:0000313" key="8">
    <source>
        <dbReference type="Proteomes" id="UP000001366"/>
    </source>
</evidence>
<evidence type="ECO:0000259" key="6">
    <source>
        <dbReference type="PROSITE" id="PS51918"/>
    </source>
</evidence>
<gene>
    <name evidence="7" type="ordered locus">PERMA_0296</name>
</gene>
<dbReference type="RefSeq" id="WP_012676735.1">
    <property type="nucleotide sequence ID" value="NC_012440.1"/>
</dbReference>
<evidence type="ECO:0000256" key="5">
    <source>
        <dbReference type="ARBA" id="ARBA00023014"/>
    </source>
</evidence>
<keyword evidence="7" id="KW-0560">Oxidoreductase</keyword>
<dbReference type="SUPFAM" id="SSF102114">
    <property type="entry name" value="Radical SAM enzymes"/>
    <property type="match status" value="1"/>
</dbReference>
<dbReference type="InterPro" id="IPR012840">
    <property type="entry name" value="NrdG2"/>
</dbReference>
<comment type="cofactor">
    <cofactor evidence="1">
        <name>[4Fe-4S] cluster</name>
        <dbReference type="ChEBI" id="CHEBI:49883"/>
    </cofactor>
</comment>
<dbReference type="NCBIfam" id="TIGR02495">
    <property type="entry name" value="NrdG2"/>
    <property type="match status" value="1"/>
</dbReference>
<dbReference type="SFLD" id="SFLDG01094">
    <property type="entry name" value="Uncharacterised_Radical_SAM_Su"/>
    <property type="match status" value="1"/>
</dbReference>
<dbReference type="Gene3D" id="3.20.20.70">
    <property type="entry name" value="Aldolase class I"/>
    <property type="match status" value="1"/>
</dbReference>
<dbReference type="EMBL" id="CP001230">
    <property type="protein sequence ID" value="ACO04497.1"/>
    <property type="molecule type" value="Genomic_DNA"/>
</dbReference>